<gene>
    <name evidence="2" type="ORF">AMK68_01865</name>
</gene>
<evidence type="ECO:0008006" key="4">
    <source>
        <dbReference type="Google" id="ProtNLM"/>
    </source>
</evidence>
<keyword evidence="1" id="KW-0812">Transmembrane</keyword>
<accession>A0A0S7XR56</accession>
<dbReference type="EMBL" id="LIZY01000031">
    <property type="protein sequence ID" value="KPJ64332.1"/>
    <property type="molecule type" value="Genomic_DNA"/>
</dbReference>
<comment type="caution">
    <text evidence="2">The sequence shown here is derived from an EMBL/GenBank/DDBJ whole genome shotgun (WGS) entry which is preliminary data.</text>
</comment>
<dbReference type="InterPro" id="IPR032820">
    <property type="entry name" value="ATPase_put"/>
</dbReference>
<sequence>MSKDPYRAQRSWAIFSAIGILLVLTTVIGYGLGRWADHRFGTEPWLSVVGLLLGAASGLIETIRLINRYGDLS</sequence>
<name>A0A0S7XR56_9BACT</name>
<dbReference type="AlphaFoldDB" id="A0A0S7XR56"/>
<keyword evidence="1" id="KW-1133">Transmembrane helix</keyword>
<reference evidence="2 3" key="1">
    <citation type="journal article" date="2015" name="Microbiome">
        <title>Genomic resolution of linkages in carbon, nitrogen, and sulfur cycling among widespread estuary sediment bacteria.</title>
        <authorList>
            <person name="Baker B.J."/>
            <person name="Lazar C.S."/>
            <person name="Teske A.P."/>
            <person name="Dick G.J."/>
        </authorList>
    </citation>
    <scope>NUCLEOTIDE SEQUENCE [LARGE SCALE GENOMIC DNA]</scope>
    <source>
        <strain evidence="2">DG_56</strain>
    </source>
</reference>
<feature type="transmembrane region" description="Helical" evidence="1">
    <location>
        <begin position="45"/>
        <end position="66"/>
    </location>
</feature>
<protein>
    <recommendedName>
        <fullName evidence="4">AtpZ/AtpI family protein</fullName>
    </recommendedName>
</protein>
<dbReference type="Proteomes" id="UP000052020">
    <property type="component" value="Unassembled WGS sequence"/>
</dbReference>
<evidence type="ECO:0000313" key="3">
    <source>
        <dbReference type="Proteomes" id="UP000052020"/>
    </source>
</evidence>
<evidence type="ECO:0000313" key="2">
    <source>
        <dbReference type="EMBL" id="KPJ64332.1"/>
    </source>
</evidence>
<organism evidence="2 3">
    <name type="scientific">candidate division KD3-62 bacterium DG_56</name>
    <dbReference type="NCBI Taxonomy" id="1704032"/>
    <lineage>
        <taxon>Bacteria</taxon>
        <taxon>candidate division KD3-62</taxon>
    </lineage>
</organism>
<dbReference type="Pfam" id="PF09527">
    <property type="entry name" value="ATPase_gene1"/>
    <property type="match status" value="1"/>
</dbReference>
<keyword evidence="1" id="KW-0472">Membrane</keyword>
<feature type="transmembrane region" description="Helical" evidence="1">
    <location>
        <begin position="12"/>
        <end position="33"/>
    </location>
</feature>
<proteinExistence type="predicted"/>
<evidence type="ECO:0000256" key="1">
    <source>
        <dbReference type="SAM" id="Phobius"/>
    </source>
</evidence>